<evidence type="ECO:0000256" key="1">
    <source>
        <dbReference type="ARBA" id="ARBA00001974"/>
    </source>
</evidence>
<accession>H8KYF4</accession>
<evidence type="ECO:0000256" key="7">
    <source>
        <dbReference type="ARBA" id="ARBA00023002"/>
    </source>
</evidence>
<dbReference type="STRING" id="767434.Fraau_2615"/>
<dbReference type="KEGG" id="fau:Fraau_2615"/>
<reference evidence="8" key="1">
    <citation type="submission" date="2012-02" db="EMBL/GenBank/DDBJ databases">
        <title>The complete genome of Frateuria aurantia DSM 6220.</title>
        <authorList>
            <consortium name="US DOE Joint Genome Institute (JGI-PGF)"/>
            <person name="Lucas S."/>
            <person name="Copeland A."/>
            <person name="Lapidus A."/>
            <person name="Glavina del Rio T."/>
            <person name="Dalin E."/>
            <person name="Tice H."/>
            <person name="Bruce D."/>
            <person name="Goodwin L."/>
            <person name="Pitluck S."/>
            <person name="Peters L."/>
            <person name="Ovchinnikova G."/>
            <person name="Teshima H."/>
            <person name="Kyrpides N."/>
            <person name="Mavromatis K."/>
            <person name="Ivanova N."/>
            <person name="Brettin T."/>
            <person name="Detter J.C."/>
            <person name="Han C."/>
            <person name="Larimer F."/>
            <person name="Land M."/>
            <person name="Hauser L."/>
            <person name="Markowitz V."/>
            <person name="Cheng J.-F."/>
            <person name="Hugenholtz P."/>
            <person name="Woyke T."/>
            <person name="Wu D."/>
            <person name="Brambilla E."/>
            <person name="Klenk H.-P."/>
            <person name="Eisen J.A."/>
        </authorList>
    </citation>
    <scope>NUCLEOTIDE SEQUENCE</scope>
    <source>
        <strain evidence="8">DSM 6220</strain>
    </source>
</reference>
<dbReference type="GO" id="GO:0004497">
    <property type="term" value="F:monooxygenase activity"/>
    <property type="evidence" value="ECO:0007669"/>
    <property type="project" value="UniProtKB-KW"/>
</dbReference>
<dbReference type="Proteomes" id="UP000005234">
    <property type="component" value="Chromosome"/>
</dbReference>
<sequence>MNADATTIHDFAGIGIGPFNLGLACLTRPIPELQGLFLDQRPDFDWHPGLMLPGTTLQTPFLADLVSLADPTHPLSFLNYLKRHQRLYPFYIREDFFVLRREYNQYCQWAAQQCPQLRFGHALQSVSHEAARGLYRLQGMAREPGSTTATAFDFLARRLVLGIGSEPWLPACCRPWAGHLSHSADYLSHKAALQRRSHITIVGGGQSAAEIFHDLLQEQPAHGYRLTWLTRSPRFVPLEYTRLTLEMTSPDYIDYFHALPETTRDHLLAGQSHLYKAINASLINAIYKLMYQHSVEGLSAPCLLTGTELRECRHDPATKRFHLQLWQRESGQGFSLDTEGLVLATGYRPRHADFLAPIEDRIARDSQGRYQVARNYSVDHQGDEIFVQNAALHSHGLASPDLGMACHHNTCIIEAMLGRPWYPVEPRIAYQTFGPLVPADHGIPAGPPA</sequence>
<dbReference type="HOGENOM" id="CLU_020931_0_0_6"/>
<comment type="pathway">
    <text evidence="2">Siderophore biosynthesis.</text>
</comment>
<dbReference type="EMBL" id="CP003350">
    <property type="protein sequence ID" value="AFC86958.1"/>
    <property type="molecule type" value="Genomic_DNA"/>
</dbReference>
<comment type="similarity">
    <text evidence="3">Belongs to the lysine N(6)-hydroxylase/L-ornithine N(5)-oxygenase family.</text>
</comment>
<dbReference type="OrthoDB" id="7527071at2"/>
<dbReference type="PANTHER" id="PTHR42802">
    <property type="entry name" value="MONOOXYGENASE"/>
    <property type="match status" value="1"/>
</dbReference>
<proteinExistence type="inferred from homology"/>
<dbReference type="Pfam" id="PF13434">
    <property type="entry name" value="Lys_Orn_oxgnase"/>
    <property type="match status" value="1"/>
</dbReference>
<keyword evidence="8" id="KW-0503">Monooxygenase</keyword>
<dbReference type="AlphaFoldDB" id="H8KYF4"/>
<keyword evidence="6" id="KW-0521">NADP</keyword>
<dbReference type="InterPro" id="IPR025700">
    <property type="entry name" value="Lys/Orn_oxygenase"/>
</dbReference>
<keyword evidence="9" id="KW-1185">Reference proteome</keyword>
<dbReference type="SUPFAM" id="SSF51905">
    <property type="entry name" value="FAD/NAD(P)-binding domain"/>
    <property type="match status" value="1"/>
</dbReference>
<organism evidence="8 9">
    <name type="scientific">Frateuria aurantia (strain ATCC 33424 / DSM 6220 / KCTC 2777 / LMG 1558 / NBRC 3245 / NCIMB 13370)</name>
    <name type="common">Acetobacter aurantius</name>
    <dbReference type="NCBI Taxonomy" id="767434"/>
    <lineage>
        <taxon>Bacteria</taxon>
        <taxon>Pseudomonadati</taxon>
        <taxon>Pseudomonadota</taxon>
        <taxon>Gammaproteobacteria</taxon>
        <taxon>Lysobacterales</taxon>
        <taxon>Rhodanobacteraceae</taxon>
        <taxon>Frateuria</taxon>
    </lineage>
</organism>
<evidence type="ECO:0000313" key="9">
    <source>
        <dbReference type="Proteomes" id="UP000005234"/>
    </source>
</evidence>
<comment type="cofactor">
    <cofactor evidence="1">
        <name>FAD</name>
        <dbReference type="ChEBI" id="CHEBI:57692"/>
    </cofactor>
</comment>
<dbReference type="PANTHER" id="PTHR42802:SF1">
    <property type="entry name" value="L-ORNITHINE N(5)-MONOOXYGENASE"/>
    <property type="match status" value="1"/>
</dbReference>
<evidence type="ECO:0000256" key="2">
    <source>
        <dbReference type="ARBA" id="ARBA00004924"/>
    </source>
</evidence>
<dbReference type="Gene3D" id="3.50.50.60">
    <property type="entry name" value="FAD/NAD(P)-binding domain"/>
    <property type="match status" value="1"/>
</dbReference>
<gene>
    <name evidence="8" type="ordered locus">Fraau_2615</name>
</gene>
<keyword evidence="4" id="KW-0285">Flavoprotein</keyword>
<evidence type="ECO:0000256" key="5">
    <source>
        <dbReference type="ARBA" id="ARBA00022827"/>
    </source>
</evidence>
<evidence type="ECO:0000256" key="3">
    <source>
        <dbReference type="ARBA" id="ARBA00007588"/>
    </source>
</evidence>
<dbReference type="InterPro" id="IPR036188">
    <property type="entry name" value="FAD/NAD-bd_sf"/>
</dbReference>
<evidence type="ECO:0000256" key="6">
    <source>
        <dbReference type="ARBA" id="ARBA00022857"/>
    </source>
</evidence>
<dbReference type="eggNOG" id="COG3486">
    <property type="taxonomic scope" value="Bacteria"/>
</dbReference>
<dbReference type="RefSeq" id="WP_014403961.1">
    <property type="nucleotide sequence ID" value="NC_017033.1"/>
</dbReference>
<keyword evidence="7" id="KW-0560">Oxidoreductase</keyword>
<name>H8KYF4_FRAAD</name>
<evidence type="ECO:0000256" key="4">
    <source>
        <dbReference type="ARBA" id="ARBA00022630"/>
    </source>
</evidence>
<keyword evidence="5" id="KW-0274">FAD</keyword>
<protein>
    <submittedName>
        <fullName evidence="8">Lysine/ornithine N-monooxygenase</fullName>
    </submittedName>
</protein>
<evidence type="ECO:0000313" key="8">
    <source>
        <dbReference type="EMBL" id="AFC86958.1"/>
    </source>
</evidence>